<gene>
    <name evidence="3" type="ORF">D7I43_27445</name>
</gene>
<dbReference type="EMBL" id="RAQQ01000026">
    <property type="protein sequence ID" value="RKF24172.1"/>
    <property type="molecule type" value="Genomic_DNA"/>
</dbReference>
<protein>
    <submittedName>
        <fullName evidence="3">Low temperature requirement protein A</fullName>
    </submittedName>
</protein>
<feature type="compositionally biased region" description="Low complexity" evidence="1">
    <location>
        <begin position="30"/>
        <end position="40"/>
    </location>
</feature>
<feature type="transmembrane region" description="Helical" evidence="2">
    <location>
        <begin position="250"/>
        <end position="269"/>
    </location>
</feature>
<proteinExistence type="predicted"/>
<accession>A0A420EU10</accession>
<feature type="transmembrane region" description="Helical" evidence="2">
    <location>
        <begin position="518"/>
        <end position="540"/>
    </location>
</feature>
<feature type="transmembrane region" description="Helical" evidence="2">
    <location>
        <begin position="308"/>
        <end position="326"/>
    </location>
</feature>
<feature type="compositionally biased region" description="Basic and acidic residues" evidence="1">
    <location>
        <begin position="1"/>
        <end position="22"/>
    </location>
</feature>
<dbReference type="PANTHER" id="PTHR36840">
    <property type="entry name" value="BLL5714 PROTEIN"/>
    <property type="match status" value="1"/>
</dbReference>
<feature type="transmembrane region" description="Helical" evidence="2">
    <location>
        <begin position="486"/>
        <end position="506"/>
    </location>
</feature>
<dbReference type="AlphaFoldDB" id="A0A420EU10"/>
<keyword evidence="2" id="KW-0812">Transmembrane</keyword>
<name>A0A420EU10_9ACTN</name>
<dbReference type="PANTHER" id="PTHR36840:SF1">
    <property type="entry name" value="BLL5714 PROTEIN"/>
    <property type="match status" value="1"/>
</dbReference>
<evidence type="ECO:0000256" key="1">
    <source>
        <dbReference type="SAM" id="MobiDB-lite"/>
    </source>
</evidence>
<feature type="transmembrane region" description="Helical" evidence="2">
    <location>
        <begin position="220"/>
        <end position="238"/>
    </location>
</feature>
<feature type="transmembrane region" description="Helical" evidence="2">
    <location>
        <begin position="275"/>
        <end position="296"/>
    </location>
</feature>
<keyword evidence="2" id="KW-0472">Membrane</keyword>
<feature type="transmembrane region" description="Helical" evidence="2">
    <location>
        <begin position="454"/>
        <end position="474"/>
    </location>
</feature>
<evidence type="ECO:0000313" key="4">
    <source>
        <dbReference type="Proteomes" id="UP000285744"/>
    </source>
</evidence>
<comment type="caution">
    <text evidence="3">The sequence shown here is derived from an EMBL/GenBank/DDBJ whole genome shotgun (WGS) entry which is preliminary data.</text>
</comment>
<reference evidence="3 4" key="1">
    <citation type="journal article" date="2018" name="Int. J. Syst. Evol. Microbiol.">
        <title>Micromonospora globbae sp. nov., an endophytic actinomycete isolated from roots of Globba winitii C. H. Wright.</title>
        <authorList>
            <person name="Kuncharoen N."/>
            <person name="Pittayakhajonwut P."/>
            <person name="Tanasupawat S."/>
        </authorList>
    </citation>
    <scope>NUCLEOTIDE SEQUENCE [LARGE SCALE GENOMIC DNA]</scope>
    <source>
        <strain evidence="3 4">WPS1-2</strain>
    </source>
</reference>
<sequence length="570" mass="60632">MAQAERLVEEGPEERPAEREPQPGEDEAGRLLAGRLLPGRLGRGRDLPAGGGGGGPVDGRTLGDGGHLAVSSRFSSTPPFHPSGAAASSADGPHRAGPSARVGRDVRRTRGATWTPSSPRRTARTSDRGARPRLAGAPATPGPPLRRRGRTDWRANRTKADILTSAGVRLFGHAAVPRGATVLELLFDIVYVFALARLAGRVADDLTIVRDTLLSEAGQTLLFFAAMWMIWSLNALMTSVYDPRRTDIQVVLLATMLGTLVLAVALPQAFGERGVIFACTYVLLQVGRPLYLTLALRRQPEWREPSRVLSWHVASGLLWLCGAATAGLPRGIFWTLALAIEALGSVTNWPIPRFSTGGRGIRSARLHSNRPGFARVNFDHLAERYNQFFMIALAEVVLEAGGAISFPGFSPVRTVALVAAFAAVVAFWRLYFYHSGTRAAHPETGGPALRLPRWSSLSLLLIVGGVICTAVGFAQVVEHPNPPIDWALVVVIFGGPAVFLVGRSFLENPSTSLRHCPALLAGLLLLGVAAPVTLLLPPIAAAVAVGTIMAGTAVYDATVHRDGGESNPAM</sequence>
<evidence type="ECO:0000256" key="2">
    <source>
        <dbReference type="SAM" id="Phobius"/>
    </source>
</evidence>
<feature type="compositionally biased region" description="Gly residues" evidence="1">
    <location>
        <begin position="49"/>
        <end position="66"/>
    </location>
</feature>
<organism evidence="3 4">
    <name type="scientific">Micromonospora globbae</name>
    <dbReference type="NCBI Taxonomy" id="1894969"/>
    <lineage>
        <taxon>Bacteria</taxon>
        <taxon>Bacillati</taxon>
        <taxon>Actinomycetota</taxon>
        <taxon>Actinomycetes</taxon>
        <taxon>Micromonosporales</taxon>
        <taxon>Micromonosporaceae</taxon>
        <taxon>Micromonospora</taxon>
    </lineage>
</organism>
<evidence type="ECO:0000313" key="3">
    <source>
        <dbReference type="EMBL" id="RKF24172.1"/>
    </source>
</evidence>
<dbReference type="Pfam" id="PF06772">
    <property type="entry name" value="LtrA"/>
    <property type="match status" value="1"/>
</dbReference>
<feature type="region of interest" description="Disordered" evidence="1">
    <location>
        <begin position="1"/>
        <end position="152"/>
    </location>
</feature>
<keyword evidence="2" id="KW-1133">Transmembrane helix</keyword>
<dbReference type="Proteomes" id="UP000285744">
    <property type="component" value="Unassembled WGS sequence"/>
</dbReference>
<dbReference type="InterPro" id="IPR010640">
    <property type="entry name" value="Low_temperature_requirement_A"/>
</dbReference>
<feature type="transmembrane region" description="Helical" evidence="2">
    <location>
        <begin position="415"/>
        <end position="433"/>
    </location>
</feature>